<dbReference type="PANTHER" id="PTHR32060">
    <property type="entry name" value="TAIL-SPECIFIC PROTEASE"/>
    <property type="match status" value="1"/>
</dbReference>
<dbReference type="InterPro" id="IPR036034">
    <property type="entry name" value="PDZ_sf"/>
</dbReference>
<dbReference type="InterPro" id="IPR001478">
    <property type="entry name" value="PDZ"/>
</dbReference>
<sequence>MKELKKTIRNLVLACLIISLGFVLVTKVVAQGSLEHELETYLQVLEIVKSDYVEKKVDDQKLVYGSIRGMLQSLGDPYTRFVDPEAYKEMKIRLSGSYSGIGIYIGIKDHQLTVISPIEGTPAYKAKLKTGDKILTIDSKETEDMALEEAVSLIRGPKHSKVKLGVLRHGWKENRVFEIARESIEIKSVKTKKIDNDVYYIKLNTFENVSAAREFETSLRQAKEYKGLIVDLRNNGGGLLQNAIDIGSMFIDNGMIVQTVDRENQVEQIPSTGRVLWRKPTVVIINGASASASEILAGALKDNKVAKVLGTKSFGKACVQNVRRLSDGSAVLVTVAKYLTPSGEDINKKGVTPDIEVIIPTKEASSELALPETEDNDDLQLHEATKLLRSLIAKQNG</sequence>
<dbReference type="InterPro" id="IPR055210">
    <property type="entry name" value="CtpA/B_N"/>
</dbReference>
<dbReference type="InterPro" id="IPR029045">
    <property type="entry name" value="ClpP/crotonase-like_dom_sf"/>
</dbReference>
<dbReference type="CDD" id="cd07560">
    <property type="entry name" value="Peptidase_S41_CPP"/>
    <property type="match status" value="1"/>
</dbReference>
<dbReference type="GO" id="GO:0008236">
    <property type="term" value="F:serine-type peptidase activity"/>
    <property type="evidence" value="ECO:0007669"/>
    <property type="project" value="UniProtKB-KW"/>
</dbReference>
<dbReference type="EMBL" id="PEYM01000006">
    <property type="protein sequence ID" value="PIS31646.1"/>
    <property type="molecule type" value="Genomic_DNA"/>
</dbReference>
<dbReference type="PROSITE" id="PS50106">
    <property type="entry name" value="PDZ"/>
    <property type="match status" value="1"/>
</dbReference>
<gene>
    <name evidence="7" type="ORF">COT42_00550</name>
</gene>
<dbReference type="Gene3D" id="3.90.226.10">
    <property type="entry name" value="2-enoyl-CoA Hydratase, Chain A, domain 1"/>
    <property type="match status" value="1"/>
</dbReference>
<dbReference type="Gene3D" id="2.30.42.10">
    <property type="match status" value="1"/>
</dbReference>
<dbReference type="CDD" id="cd06782">
    <property type="entry name" value="cpPDZ_CPP-like"/>
    <property type="match status" value="1"/>
</dbReference>
<dbReference type="GO" id="GO:0006508">
    <property type="term" value="P:proteolysis"/>
    <property type="evidence" value="ECO:0007669"/>
    <property type="project" value="UniProtKB-KW"/>
</dbReference>
<dbReference type="SUPFAM" id="SSF52096">
    <property type="entry name" value="ClpP/crotonase"/>
    <property type="match status" value="1"/>
</dbReference>
<keyword evidence="3 5" id="KW-0378">Hydrolase</keyword>
<dbReference type="GO" id="GO:0030288">
    <property type="term" value="C:outer membrane-bounded periplasmic space"/>
    <property type="evidence" value="ECO:0007669"/>
    <property type="project" value="TreeGrafter"/>
</dbReference>
<dbReference type="InterPro" id="IPR005151">
    <property type="entry name" value="Tail-specific_protease"/>
</dbReference>
<dbReference type="GO" id="GO:0007165">
    <property type="term" value="P:signal transduction"/>
    <property type="evidence" value="ECO:0007669"/>
    <property type="project" value="TreeGrafter"/>
</dbReference>
<dbReference type="Gene3D" id="3.30.750.44">
    <property type="match status" value="1"/>
</dbReference>
<organism evidence="7 8">
    <name type="scientific">Candidatus Saganbacteria bacterium CG08_land_8_20_14_0_20_45_16</name>
    <dbReference type="NCBI Taxonomy" id="2014293"/>
    <lineage>
        <taxon>Bacteria</taxon>
        <taxon>Bacillati</taxon>
        <taxon>Saganbacteria</taxon>
    </lineage>
</organism>
<keyword evidence="2 5" id="KW-0645">Protease</keyword>
<proteinExistence type="inferred from homology"/>
<accession>A0A2H0Y1R9</accession>
<dbReference type="PANTHER" id="PTHR32060:SF30">
    <property type="entry name" value="CARBOXY-TERMINAL PROCESSING PROTEASE CTPA"/>
    <property type="match status" value="1"/>
</dbReference>
<dbReference type="SMART" id="SM00228">
    <property type="entry name" value="PDZ"/>
    <property type="match status" value="1"/>
</dbReference>
<evidence type="ECO:0000313" key="7">
    <source>
        <dbReference type="EMBL" id="PIS31646.1"/>
    </source>
</evidence>
<dbReference type="SUPFAM" id="SSF50156">
    <property type="entry name" value="PDZ domain-like"/>
    <property type="match status" value="1"/>
</dbReference>
<protein>
    <submittedName>
        <fullName evidence="7">Peptidase S41</fullName>
    </submittedName>
</protein>
<evidence type="ECO:0000259" key="6">
    <source>
        <dbReference type="PROSITE" id="PS50106"/>
    </source>
</evidence>
<evidence type="ECO:0000313" key="8">
    <source>
        <dbReference type="Proteomes" id="UP000231343"/>
    </source>
</evidence>
<dbReference type="Proteomes" id="UP000231343">
    <property type="component" value="Unassembled WGS sequence"/>
</dbReference>
<evidence type="ECO:0000256" key="4">
    <source>
        <dbReference type="ARBA" id="ARBA00022825"/>
    </source>
</evidence>
<evidence type="ECO:0000256" key="1">
    <source>
        <dbReference type="ARBA" id="ARBA00009179"/>
    </source>
</evidence>
<comment type="similarity">
    <text evidence="1 5">Belongs to the peptidase S41A family.</text>
</comment>
<dbReference type="Pfam" id="PF03572">
    <property type="entry name" value="Peptidase_S41"/>
    <property type="match status" value="1"/>
</dbReference>
<dbReference type="SMART" id="SM00245">
    <property type="entry name" value="TSPc"/>
    <property type="match status" value="1"/>
</dbReference>
<evidence type="ECO:0000256" key="2">
    <source>
        <dbReference type="ARBA" id="ARBA00022670"/>
    </source>
</evidence>
<evidence type="ECO:0000256" key="5">
    <source>
        <dbReference type="RuleBase" id="RU004404"/>
    </source>
</evidence>
<dbReference type="Pfam" id="PF00595">
    <property type="entry name" value="PDZ"/>
    <property type="match status" value="1"/>
</dbReference>
<evidence type="ECO:0000256" key="3">
    <source>
        <dbReference type="ARBA" id="ARBA00022801"/>
    </source>
</evidence>
<dbReference type="FunFam" id="2.30.42.10:FF:000063">
    <property type="entry name" value="Peptidase, S41 family"/>
    <property type="match status" value="1"/>
</dbReference>
<name>A0A2H0Y1R9_UNCSA</name>
<reference evidence="7 8" key="1">
    <citation type="submission" date="2017-09" db="EMBL/GenBank/DDBJ databases">
        <title>Depth-based differentiation of microbial function through sediment-hosted aquifers and enrichment of novel symbionts in the deep terrestrial subsurface.</title>
        <authorList>
            <person name="Probst A.J."/>
            <person name="Ladd B."/>
            <person name="Jarett J.K."/>
            <person name="Geller-Mcgrath D.E."/>
            <person name="Sieber C.M."/>
            <person name="Emerson J.B."/>
            <person name="Anantharaman K."/>
            <person name="Thomas B.C."/>
            <person name="Malmstrom R."/>
            <person name="Stieglmeier M."/>
            <person name="Klingl A."/>
            <person name="Woyke T."/>
            <person name="Ryan C.M."/>
            <person name="Banfield J.F."/>
        </authorList>
    </citation>
    <scope>NUCLEOTIDE SEQUENCE [LARGE SCALE GENOMIC DNA]</scope>
    <source>
        <strain evidence="7">CG08_land_8_20_14_0_20_45_16</strain>
    </source>
</reference>
<feature type="domain" description="PDZ" evidence="6">
    <location>
        <begin position="91"/>
        <end position="155"/>
    </location>
</feature>
<comment type="caution">
    <text evidence="7">The sequence shown here is derived from an EMBL/GenBank/DDBJ whole genome shotgun (WGS) entry which is preliminary data.</text>
</comment>
<keyword evidence="4 5" id="KW-0720">Serine protease</keyword>
<dbReference type="Pfam" id="PF22694">
    <property type="entry name" value="CtpB_N-like"/>
    <property type="match status" value="1"/>
</dbReference>
<dbReference type="GO" id="GO:0004175">
    <property type="term" value="F:endopeptidase activity"/>
    <property type="evidence" value="ECO:0007669"/>
    <property type="project" value="TreeGrafter"/>
</dbReference>
<dbReference type="NCBIfam" id="TIGR00225">
    <property type="entry name" value="prc"/>
    <property type="match status" value="1"/>
</dbReference>
<dbReference type="InterPro" id="IPR004447">
    <property type="entry name" value="Peptidase_S41A"/>
</dbReference>
<dbReference type="AlphaFoldDB" id="A0A2H0Y1R9"/>